<feature type="region of interest" description="Disordered" evidence="1">
    <location>
        <begin position="11"/>
        <end position="31"/>
    </location>
</feature>
<comment type="caution">
    <text evidence="2">The sequence shown here is derived from an EMBL/GenBank/DDBJ whole genome shotgun (WGS) entry which is preliminary data.</text>
</comment>
<proteinExistence type="predicted"/>
<evidence type="ECO:0000313" key="3">
    <source>
        <dbReference type="Proteomes" id="UP001281614"/>
    </source>
</evidence>
<accession>A0AAE0D0N7</accession>
<evidence type="ECO:0000313" key="2">
    <source>
        <dbReference type="EMBL" id="KAK2734742.1"/>
    </source>
</evidence>
<sequence>MVVVVVRLVQGWPPPPSPPPPPPAAPKDRRGLHALGHSCLMPRAYEPSQRENYYGNPPQSSKTATGPDAGSMDATSNIICMADSGREMVCGAECPHGTPGKRNETASKRREHLSSFCITVRIARILHSTQGSEASPETTCTSLGLAWPDPATSCPQHHVPMGRIVFDKQHVATISRNPSSNTAPAERNVHCGQLPVRMLL</sequence>
<keyword evidence="3" id="KW-1185">Reference proteome</keyword>
<dbReference type="EMBL" id="VYYT01000456">
    <property type="protein sequence ID" value="KAK2734742.1"/>
    <property type="molecule type" value="Genomic_DNA"/>
</dbReference>
<feature type="region of interest" description="Disordered" evidence="1">
    <location>
        <begin position="48"/>
        <end position="71"/>
    </location>
</feature>
<feature type="compositionally biased region" description="Pro residues" evidence="1">
    <location>
        <begin position="12"/>
        <end position="25"/>
    </location>
</feature>
<dbReference type="Proteomes" id="UP001281614">
    <property type="component" value="Unassembled WGS sequence"/>
</dbReference>
<gene>
    <name evidence="2" type="ORF">CKAH01_07976</name>
</gene>
<dbReference type="AlphaFoldDB" id="A0AAE0D0N7"/>
<evidence type="ECO:0000256" key="1">
    <source>
        <dbReference type="SAM" id="MobiDB-lite"/>
    </source>
</evidence>
<name>A0AAE0D0N7_COLKA</name>
<reference evidence="2" key="1">
    <citation type="submission" date="2023-02" db="EMBL/GenBank/DDBJ databases">
        <title>Colletotrichum kahawae CIFC_Que2 genome sequencing and assembly.</title>
        <authorList>
            <person name="Baroncelli R."/>
        </authorList>
    </citation>
    <scope>NUCLEOTIDE SEQUENCE</scope>
    <source>
        <strain evidence="2">CIFC_Que2</strain>
    </source>
</reference>
<organism evidence="2 3">
    <name type="scientific">Colletotrichum kahawae</name>
    <name type="common">Coffee berry disease fungus</name>
    <dbReference type="NCBI Taxonomy" id="34407"/>
    <lineage>
        <taxon>Eukaryota</taxon>
        <taxon>Fungi</taxon>
        <taxon>Dikarya</taxon>
        <taxon>Ascomycota</taxon>
        <taxon>Pezizomycotina</taxon>
        <taxon>Sordariomycetes</taxon>
        <taxon>Hypocreomycetidae</taxon>
        <taxon>Glomerellales</taxon>
        <taxon>Glomerellaceae</taxon>
        <taxon>Colletotrichum</taxon>
        <taxon>Colletotrichum gloeosporioides species complex</taxon>
    </lineage>
</organism>
<protein>
    <submittedName>
        <fullName evidence="2">Uncharacterized protein</fullName>
    </submittedName>
</protein>